<accession>A0AA88MXQ3</accession>
<sequence>MMERFNYELYWNSASYLPAGVGPVAMRNPNLRPSYWFVRLGRPSLKAPVRKEVGSWFQFQVLFVKLGRPSLFLLVQFLLVQLVRRQFLLVQFLLVQFLLVQFLLVQFLLVQFLLVQFLLVQFLFSRGRQLADRAEHLGLKVPPLAEVVSQQS</sequence>
<evidence type="ECO:0000313" key="2">
    <source>
        <dbReference type="EMBL" id="KAK2847394.1"/>
    </source>
</evidence>
<evidence type="ECO:0000256" key="1">
    <source>
        <dbReference type="SAM" id="Phobius"/>
    </source>
</evidence>
<name>A0AA88MXQ3_CHASR</name>
<keyword evidence="1" id="KW-0812">Transmembrane</keyword>
<dbReference type="EMBL" id="JAUPFM010000007">
    <property type="protein sequence ID" value="KAK2847394.1"/>
    <property type="molecule type" value="Genomic_DNA"/>
</dbReference>
<keyword evidence="1" id="KW-1133">Transmembrane helix</keyword>
<comment type="caution">
    <text evidence="2">The sequence shown here is derived from an EMBL/GenBank/DDBJ whole genome shotgun (WGS) entry which is preliminary data.</text>
</comment>
<dbReference type="Proteomes" id="UP001187415">
    <property type="component" value="Unassembled WGS sequence"/>
</dbReference>
<protein>
    <submittedName>
        <fullName evidence="2">Uncharacterized protein</fullName>
    </submittedName>
</protein>
<proteinExistence type="predicted"/>
<reference evidence="2" key="1">
    <citation type="submission" date="2023-07" db="EMBL/GenBank/DDBJ databases">
        <title>Chromosome-level Genome Assembly of Striped Snakehead (Channa striata).</title>
        <authorList>
            <person name="Liu H."/>
        </authorList>
    </citation>
    <scope>NUCLEOTIDE SEQUENCE</scope>
    <source>
        <strain evidence="2">Gz</strain>
        <tissue evidence="2">Muscle</tissue>
    </source>
</reference>
<evidence type="ECO:0000313" key="3">
    <source>
        <dbReference type="Proteomes" id="UP001187415"/>
    </source>
</evidence>
<keyword evidence="1" id="KW-0472">Membrane</keyword>
<gene>
    <name evidence="2" type="ORF">Q5P01_010393</name>
</gene>
<organism evidence="2 3">
    <name type="scientific">Channa striata</name>
    <name type="common">Snakehead murrel</name>
    <name type="synonym">Ophicephalus striatus</name>
    <dbReference type="NCBI Taxonomy" id="64152"/>
    <lineage>
        <taxon>Eukaryota</taxon>
        <taxon>Metazoa</taxon>
        <taxon>Chordata</taxon>
        <taxon>Craniata</taxon>
        <taxon>Vertebrata</taxon>
        <taxon>Euteleostomi</taxon>
        <taxon>Actinopterygii</taxon>
        <taxon>Neopterygii</taxon>
        <taxon>Teleostei</taxon>
        <taxon>Neoteleostei</taxon>
        <taxon>Acanthomorphata</taxon>
        <taxon>Anabantaria</taxon>
        <taxon>Anabantiformes</taxon>
        <taxon>Channoidei</taxon>
        <taxon>Channidae</taxon>
        <taxon>Channa</taxon>
    </lineage>
</organism>
<feature type="transmembrane region" description="Helical" evidence="1">
    <location>
        <begin position="100"/>
        <end position="124"/>
    </location>
</feature>
<feature type="transmembrane region" description="Helical" evidence="1">
    <location>
        <begin position="71"/>
        <end position="94"/>
    </location>
</feature>
<keyword evidence="3" id="KW-1185">Reference proteome</keyword>
<dbReference type="AlphaFoldDB" id="A0AA88MXQ3"/>